<comment type="caution">
    <text evidence="2">The sequence shown here is derived from an EMBL/GenBank/DDBJ whole genome shotgun (WGS) entry which is preliminary data.</text>
</comment>
<sequence length="171" mass="19049">MAEMNTWNESLFGCCDDFPICCFGCCCTPCLFGSNAEKIDDRQAGLFSPFFFFASISSHPMTATNNQSILQSFNIRPCTIADEESAIDVCLKTGDAGNDATLLYDDPKLLGYRFVSPYIHLSPELAFILEDLEGNVCGYVLGTLHSDIFYQQYVNEWLSKVKQLYPKVPSG</sequence>
<dbReference type="InterPro" id="IPR051822">
    <property type="entry name" value="Glycosyl_Hydrolase_84"/>
</dbReference>
<evidence type="ECO:0000313" key="3">
    <source>
        <dbReference type="Proteomes" id="UP000663873"/>
    </source>
</evidence>
<accession>A0A821EAX7</accession>
<comment type="similarity">
    <text evidence="1">Belongs to the cornifelin family.</text>
</comment>
<dbReference type="EMBL" id="CAJOBP010028187">
    <property type="protein sequence ID" value="CAF4632234.1"/>
    <property type="molecule type" value="Genomic_DNA"/>
</dbReference>
<dbReference type="Pfam" id="PF04749">
    <property type="entry name" value="PLAC8"/>
    <property type="match status" value="1"/>
</dbReference>
<dbReference type="NCBIfam" id="TIGR01571">
    <property type="entry name" value="A_thal_Cys_rich"/>
    <property type="match status" value="1"/>
</dbReference>
<gene>
    <name evidence="2" type="ORF">UJA718_LOCUS32642</name>
</gene>
<dbReference type="PANTHER" id="PTHR13170">
    <property type="entry name" value="O-GLCNACASE"/>
    <property type="match status" value="1"/>
</dbReference>
<evidence type="ECO:0000313" key="2">
    <source>
        <dbReference type="EMBL" id="CAF4632234.1"/>
    </source>
</evidence>
<proteinExistence type="inferred from homology"/>
<protein>
    <submittedName>
        <fullName evidence="2">Uncharacterized protein</fullName>
    </submittedName>
</protein>
<dbReference type="Gene3D" id="3.40.630.30">
    <property type="match status" value="1"/>
</dbReference>
<reference evidence="2" key="1">
    <citation type="submission" date="2021-02" db="EMBL/GenBank/DDBJ databases">
        <authorList>
            <person name="Nowell W R."/>
        </authorList>
    </citation>
    <scope>NUCLEOTIDE SEQUENCE</scope>
</reference>
<keyword evidence="3" id="KW-1185">Reference proteome</keyword>
<evidence type="ECO:0000256" key="1">
    <source>
        <dbReference type="ARBA" id="ARBA00009024"/>
    </source>
</evidence>
<dbReference type="AlphaFoldDB" id="A0A821EAX7"/>
<dbReference type="PANTHER" id="PTHR13170:SF16">
    <property type="entry name" value="PROTEIN O-GLCNACASE"/>
    <property type="match status" value="1"/>
</dbReference>
<dbReference type="Proteomes" id="UP000663873">
    <property type="component" value="Unassembled WGS sequence"/>
</dbReference>
<name>A0A821EAX7_9BILA</name>
<dbReference type="InterPro" id="IPR006461">
    <property type="entry name" value="PLAC_motif_containing"/>
</dbReference>
<organism evidence="2 3">
    <name type="scientific">Rotaria socialis</name>
    <dbReference type="NCBI Taxonomy" id="392032"/>
    <lineage>
        <taxon>Eukaryota</taxon>
        <taxon>Metazoa</taxon>
        <taxon>Spiralia</taxon>
        <taxon>Gnathifera</taxon>
        <taxon>Rotifera</taxon>
        <taxon>Eurotatoria</taxon>
        <taxon>Bdelloidea</taxon>
        <taxon>Philodinida</taxon>
        <taxon>Philodinidae</taxon>
        <taxon>Rotaria</taxon>
    </lineage>
</organism>